<protein>
    <recommendedName>
        <fullName evidence="2">protein-tyrosine-phosphatase</fullName>
        <ecNumber evidence="2">3.1.3.48</ecNumber>
    </recommendedName>
</protein>
<evidence type="ECO:0000256" key="2">
    <source>
        <dbReference type="ARBA" id="ARBA00013064"/>
    </source>
</evidence>
<sequence length="261" mass="28554">MGDVSQAKGKLCCSCGYKLGAWDWAGMRCSCGVWIAPAFHVVASRVDLKTKRKNKGGDWFEAPGIENEEYLLPSLQWLRLSPPPCVVIVAGPEPTNDQVRNSVSSRWAGRHVKDTRSAWLFIGSLIIRGLNSLVHHVQSRGVPAQRLALGGIGLEAAMQAASAAKFASIPFFFALSVTPDDFYSVLWPNLLEVADGDTKVLVILTSSHQTVFEHKNLCLTSISRLEPGIITDAVVRTLCTWLTKHLPGFEIRLDSERAGSL</sequence>
<evidence type="ECO:0000256" key="1">
    <source>
        <dbReference type="ARBA" id="ARBA00008601"/>
    </source>
</evidence>
<dbReference type="EMBL" id="HBIJ01000387">
    <property type="protein sequence ID" value="CAE0359587.1"/>
    <property type="molecule type" value="Transcribed_RNA"/>
</dbReference>
<evidence type="ECO:0000256" key="4">
    <source>
        <dbReference type="ARBA" id="ARBA00022912"/>
    </source>
</evidence>
<dbReference type="AlphaFoldDB" id="A0A7S3JNA8"/>
<gene>
    <name evidence="5" type="ORF">ALAG00032_LOCUS315</name>
</gene>
<keyword evidence="4" id="KW-0904">Protein phosphatase</keyword>
<dbReference type="GO" id="GO:0008138">
    <property type="term" value="F:protein tyrosine/serine/threonine phosphatase activity"/>
    <property type="evidence" value="ECO:0007669"/>
    <property type="project" value="TreeGrafter"/>
</dbReference>
<dbReference type="PANTHER" id="PTHR45848">
    <property type="entry name" value="DUAL SPECIFICITY PROTEIN PHOSPHATASE 12 FAMILY MEMBER"/>
    <property type="match status" value="1"/>
</dbReference>
<evidence type="ECO:0000256" key="3">
    <source>
        <dbReference type="ARBA" id="ARBA00022801"/>
    </source>
</evidence>
<dbReference type="PANTHER" id="PTHR45848:SF4">
    <property type="entry name" value="DUAL SPECIFICITY PROTEIN PHOSPHATASE 12"/>
    <property type="match status" value="1"/>
</dbReference>
<dbReference type="GO" id="GO:0005634">
    <property type="term" value="C:nucleus"/>
    <property type="evidence" value="ECO:0007669"/>
    <property type="project" value="TreeGrafter"/>
</dbReference>
<comment type="similarity">
    <text evidence="1">Belongs to the protein-tyrosine phosphatase family. Non-receptor class dual specificity subfamily.</text>
</comment>
<dbReference type="EC" id="3.1.3.48" evidence="2"/>
<accession>A0A7S3JNA8</accession>
<dbReference type="GO" id="GO:0004725">
    <property type="term" value="F:protein tyrosine phosphatase activity"/>
    <property type="evidence" value="ECO:0007669"/>
    <property type="project" value="UniProtKB-EC"/>
</dbReference>
<organism evidence="5">
    <name type="scientific">Aureoumbra lagunensis</name>
    <dbReference type="NCBI Taxonomy" id="44058"/>
    <lineage>
        <taxon>Eukaryota</taxon>
        <taxon>Sar</taxon>
        <taxon>Stramenopiles</taxon>
        <taxon>Ochrophyta</taxon>
        <taxon>Pelagophyceae</taxon>
        <taxon>Pelagomonadales</taxon>
        <taxon>Aureoumbra</taxon>
    </lineage>
</organism>
<evidence type="ECO:0000313" key="5">
    <source>
        <dbReference type="EMBL" id="CAE0359587.1"/>
    </source>
</evidence>
<reference evidence="5" key="1">
    <citation type="submission" date="2021-01" db="EMBL/GenBank/DDBJ databases">
        <authorList>
            <person name="Corre E."/>
            <person name="Pelletier E."/>
            <person name="Niang G."/>
            <person name="Scheremetjew M."/>
            <person name="Finn R."/>
            <person name="Kale V."/>
            <person name="Holt S."/>
            <person name="Cochrane G."/>
            <person name="Meng A."/>
            <person name="Brown T."/>
            <person name="Cohen L."/>
        </authorList>
    </citation>
    <scope>NUCLEOTIDE SEQUENCE</scope>
    <source>
        <strain evidence="5">CCMP1510</strain>
    </source>
</reference>
<proteinExistence type="inferred from homology"/>
<keyword evidence="3" id="KW-0378">Hydrolase</keyword>
<name>A0A7S3JNA8_9STRA</name>